<dbReference type="EMBL" id="WUUT01000006">
    <property type="protein sequence ID" value="MXR52744.1"/>
    <property type="molecule type" value="Genomic_DNA"/>
</dbReference>
<feature type="domain" description="Actinobacteria/chloroflexi VLRF1 release factor" evidence="2">
    <location>
        <begin position="178"/>
        <end position="294"/>
    </location>
</feature>
<dbReference type="InterPro" id="IPR042226">
    <property type="entry name" value="eFR1_2_sf"/>
</dbReference>
<protein>
    <recommendedName>
        <fullName evidence="2">Actinobacteria/chloroflexi VLRF1 release factor domain-containing protein</fullName>
    </recommendedName>
</protein>
<dbReference type="OrthoDB" id="124486at2157"/>
<dbReference type="SUPFAM" id="SSF53137">
    <property type="entry name" value="Translational machinery components"/>
    <property type="match status" value="1"/>
</dbReference>
<dbReference type="Pfam" id="PF18859">
    <property type="entry name" value="acVLRF1"/>
    <property type="match status" value="1"/>
</dbReference>
<keyword evidence="4" id="KW-1185">Reference proteome</keyword>
<dbReference type="AlphaFoldDB" id="A0A6B0T3T7"/>
<evidence type="ECO:0000313" key="3">
    <source>
        <dbReference type="EMBL" id="MXR52744.1"/>
    </source>
</evidence>
<feature type="compositionally biased region" description="Basic and acidic residues" evidence="1">
    <location>
        <begin position="32"/>
        <end position="41"/>
    </location>
</feature>
<proteinExistence type="predicted"/>
<feature type="region of interest" description="Disordered" evidence="1">
    <location>
        <begin position="32"/>
        <end position="52"/>
    </location>
</feature>
<evidence type="ECO:0000313" key="4">
    <source>
        <dbReference type="Proteomes" id="UP000466535"/>
    </source>
</evidence>
<comment type="caution">
    <text evidence="3">The sequence shown here is derived from an EMBL/GenBank/DDBJ whole genome shotgun (WGS) entry which is preliminary data.</text>
</comment>
<dbReference type="Proteomes" id="UP000466535">
    <property type="component" value="Unassembled WGS sequence"/>
</dbReference>
<organism evidence="3 4">
    <name type="scientific">Halovenus carboxidivorans</name>
    <dbReference type="NCBI Taxonomy" id="2692199"/>
    <lineage>
        <taxon>Archaea</taxon>
        <taxon>Methanobacteriati</taxon>
        <taxon>Methanobacteriota</taxon>
        <taxon>Stenosarchaea group</taxon>
        <taxon>Halobacteria</taxon>
        <taxon>Halobacteriales</taxon>
        <taxon>Haloarculaceae</taxon>
        <taxon>Halovenus</taxon>
    </lineage>
</organism>
<dbReference type="Gene3D" id="3.30.420.60">
    <property type="entry name" value="eRF1 domain 2"/>
    <property type="match status" value="1"/>
</dbReference>
<evidence type="ECO:0000259" key="2">
    <source>
        <dbReference type="Pfam" id="PF18859"/>
    </source>
</evidence>
<dbReference type="Gene3D" id="1.10.287.1490">
    <property type="match status" value="1"/>
</dbReference>
<name>A0A6B0T3T7_9EURY</name>
<gene>
    <name evidence="3" type="ORF">GRX03_14160</name>
</gene>
<dbReference type="RefSeq" id="WP_159764883.1">
    <property type="nucleotide sequence ID" value="NZ_WUUT01000006.1"/>
</dbReference>
<evidence type="ECO:0000256" key="1">
    <source>
        <dbReference type="SAM" id="MobiDB-lite"/>
    </source>
</evidence>
<sequence>MLDDLLGRTELKERIEELEAEIESLEAQLEAEQRRRADAVTDRQQAQRRANRLEDRVEELEDRVERLDGEEQSVDFRTETTLRGRRLDELLDRLESYETGPEGALTAYVADEHDLPEQVREAFGERTPLVARAAPCLVVGDDAGLIGACLRPPVSPEPFAEWGERFGFEREWFQPRGRYTLALVRSDLFAMGTYEGDERVGFHGFDSDLKSQHSKGGFSQGRFERLRDEQIDTHLDRCRAALEERDAERLYLVGERSVLGELDDSADVTSAVGATGPPEEALGEAAEQFWSVPVRTL</sequence>
<reference evidence="3 4" key="1">
    <citation type="submission" date="2019-12" db="EMBL/GenBank/DDBJ databases">
        <title>Isolation and characterization of three novel carbon monoxide-oxidizing members of Halobacteria from salione crusts and soils.</title>
        <authorList>
            <person name="Myers M.R."/>
            <person name="King G.M."/>
        </authorList>
    </citation>
    <scope>NUCLEOTIDE SEQUENCE [LARGE SCALE GENOMIC DNA]</scope>
    <source>
        <strain evidence="3 4">WSH3</strain>
    </source>
</reference>
<dbReference type="InterPro" id="IPR040783">
    <property type="entry name" value="VLRF1"/>
</dbReference>
<accession>A0A6B0T3T7</accession>